<name>A0A9W7GME3_9STRA</name>
<dbReference type="InterPro" id="IPR004147">
    <property type="entry name" value="ABC1_dom"/>
</dbReference>
<feature type="domain" description="ABC1 atypical kinase-like" evidence="2">
    <location>
        <begin position="153"/>
        <end position="389"/>
    </location>
</feature>
<dbReference type="EMBL" id="BRYA01000305">
    <property type="protein sequence ID" value="GMI46560.1"/>
    <property type="molecule type" value="Genomic_DNA"/>
</dbReference>
<proteinExistence type="inferred from homology"/>
<dbReference type="PANTHER" id="PTHR10566:SF118">
    <property type="entry name" value="PROTEIN KINASE DOMAIN-CONTAINING PROTEIN"/>
    <property type="match status" value="1"/>
</dbReference>
<dbReference type="CDD" id="cd05121">
    <property type="entry name" value="ABC1_ADCK3-like"/>
    <property type="match status" value="1"/>
</dbReference>
<sequence>MLQKLPDLPTFYEAFCDTALGGAHPPGLVFVVLPLLSVAISAAFTPIEYPKESPYGPSNVYDPSLAKKFYAKMPLLVLHRLVQLAFSGAPLGASLFIDKYITKKLEDEPTKLERAKTLLTFVENNGCTYIKIGQALSVREDIIDAAYAKELSKLQDSVPPFDSSIAKSILASEVGTISSKFTKISDSPVASASIGQVYKATTTDGREVAVKVQRPNVVNVIALDLHIVRTFAPIYQKIAKATTDLQALSDEWGRGFIAELNYENEAANTIEFKNQMASKGLTAVTSPTVVDSLSTSRVLTTEWVEGTRLDRSTEGDVTTLCAVALNAYLVMLLETGTLHCDPHPGNLLRTTDGKLCILDWGMTLKVQPDLQLSLLEFISHLTSEKYDEIPTDFVKLDFLKAEKEEFVRASGFLEPLTYMLKQAGQGGGGKKVRERIIGEFKEKYPGLDDEELRVAIQAEMKEYAEKAKQKTVVVGGISAKVSELQAQNKDAFSIPEWFLYTSRAFLTLEGICLQSDEDFSIITSCFPYVAKRLLSDDSDRARVALKNMIYGASSVAIDETTVVEMLNGFESFERTSKSSRDDDEATVALAREGADLLLGENDNVLKEIVTDVSADAITASLKKAFAGLPFTPTESKERFLKLTESEEKAASLLATLSSRANGKGVHGEGTSPSISPKVLTELTSLLRDYGGGGVSLASKLTKKVVEKNKKNIEDGLGAGKEGGGGGSFALEKGLKNVLGQVEGVL</sequence>
<evidence type="ECO:0000313" key="3">
    <source>
        <dbReference type="EMBL" id="GMI46560.1"/>
    </source>
</evidence>
<evidence type="ECO:0000313" key="4">
    <source>
        <dbReference type="Proteomes" id="UP001165065"/>
    </source>
</evidence>
<gene>
    <name evidence="3" type="ORF">TrCOL_g11075</name>
</gene>
<comment type="caution">
    <text evidence="3">The sequence shown here is derived from an EMBL/GenBank/DDBJ whole genome shotgun (WGS) entry which is preliminary data.</text>
</comment>
<dbReference type="InterPro" id="IPR050154">
    <property type="entry name" value="UbiB_kinase"/>
</dbReference>
<protein>
    <recommendedName>
        <fullName evidence="2">ABC1 atypical kinase-like domain-containing protein</fullName>
    </recommendedName>
</protein>
<dbReference type="AlphaFoldDB" id="A0A9W7GME3"/>
<keyword evidence="4" id="KW-1185">Reference proteome</keyword>
<evidence type="ECO:0000259" key="2">
    <source>
        <dbReference type="Pfam" id="PF03109"/>
    </source>
</evidence>
<comment type="similarity">
    <text evidence="1">Belongs to the protein kinase superfamily. ADCK protein kinase family.</text>
</comment>
<dbReference type="PANTHER" id="PTHR10566">
    <property type="entry name" value="CHAPERONE-ACTIVITY OF BC1 COMPLEX CABC1 -RELATED"/>
    <property type="match status" value="1"/>
</dbReference>
<dbReference type="Proteomes" id="UP001165065">
    <property type="component" value="Unassembled WGS sequence"/>
</dbReference>
<dbReference type="InterPro" id="IPR011009">
    <property type="entry name" value="Kinase-like_dom_sf"/>
</dbReference>
<dbReference type="Pfam" id="PF03109">
    <property type="entry name" value="ABC1"/>
    <property type="match status" value="1"/>
</dbReference>
<dbReference type="OrthoDB" id="427480at2759"/>
<evidence type="ECO:0000256" key="1">
    <source>
        <dbReference type="ARBA" id="ARBA00009670"/>
    </source>
</evidence>
<accession>A0A9W7GME3</accession>
<dbReference type="SUPFAM" id="SSF56112">
    <property type="entry name" value="Protein kinase-like (PK-like)"/>
    <property type="match status" value="1"/>
</dbReference>
<organism evidence="3 4">
    <name type="scientific">Triparma columacea</name>
    <dbReference type="NCBI Taxonomy" id="722753"/>
    <lineage>
        <taxon>Eukaryota</taxon>
        <taxon>Sar</taxon>
        <taxon>Stramenopiles</taxon>
        <taxon>Ochrophyta</taxon>
        <taxon>Bolidophyceae</taxon>
        <taxon>Parmales</taxon>
        <taxon>Triparmaceae</taxon>
        <taxon>Triparma</taxon>
    </lineage>
</organism>
<reference evidence="4" key="1">
    <citation type="journal article" date="2023" name="Commun. Biol.">
        <title>Genome analysis of Parmales, the sister group of diatoms, reveals the evolutionary specialization of diatoms from phago-mixotrophs to photoautotrophs.</title>
        <authorList>
            <person name="Ban H."/>
            <person name="Sato S."/>
            <person name="Yoshikawa S."/>
            <person name="Yamada K."/>
            <person name="Nakamura Y."/>
            <person name="Ichinomiya M."/>
            <person name="Sato N."/>
            <person name="Blanc-Mathieu R."/>
            <person name="Endo H."/>
            <person name="Kuwata A."/>
            <person name="Ogata H."/>
        </authorList>
    </citation>
    <scope>NUCLEOTIDE SEQUENCE [LARGE SCALE GENOMIC DNA]</scope>
</reference>
<dbReference type="Gene3D" id="1.10.510.10">
    <property type="entry name" value="Transferase(Phosphotransferase) domain 1"/>
    <property type="match status" value="1"/>
</dbReference>